<feature type="coiled-coil region" evidence="1">
    <location>
        <begin position="177"/>
        <end position="204"/>
    </location>
</feature>
<accession>A0ABS4U0Z9</accession>
<evidence type="ECO:0000313" key="3">
    <source>
        <dbReference type="Proteomes" id="UP001519332"/>
    </source>
</evidence>
<sequence>MRTLFEGDVWVHYGQIYVETAEEFPGLTECFAGQRNGLCGAAVPGHLFLITGLHTGEVAFAVEVHESVPALDESWQDVVEVSFRPEGEAALVQWAGENSWPLDLAETDYRVRYCGKGMDQANRKDTVLDDEPVIDRYLLQFWPAPPAPDQVVRQTSEVAAYWHGVAQDQPPPPTPEEKAEAKRLAALEQRCKHEEAKLKAEQREWGGSLPSERLRQLRGTALVIAPMDRPLVDALGAADARTQREVARWVTRRAFVEAQLSEVDWIAAALAAVDQGDPLPPPFDNDEEAWQRLFTDPHVPHTMVTSPDGRLDNCSQQAMAFPAMFSARVEDPLAAAFDALWAGAVAFGHGRHNVLFTEVKEVFPILRQS</sequence>
<dbReference type="Proteomes" id="UP001519332">
    <property type="component" value="Unassembled WGS sequence"/>
</dbReference>
<organism evidence="2 3">
    <name type="scientific">Kibdelosporangium banguiense</name>
    <dbReference type="NCBI Taxonomy" id="1365924"/>
    <lineage>
        <taxon>Bacteria</taxon>
        <taxon>Bacillati</taxon>
        <taxon>Actinomycetota</taxon>
        <taxon>Actinomycetes</taxon>
        <taxon>Pseudonocardiales</taxon>
        <taxon>Pseudonocardiaceae</taxon>
        <taxon>Kibdelosporangium</taxon>
    </lineage>
</organism>
<dbReference type="EMBL" id="JAGINW010000001">
    <property type="protein sequence ID" value="MBP2330328.1"/>
    <property type="molecule type" value="Genomic_DNA"/>
</dbReference>
<evidence type="ECO:0000313" key="2">
    <source>
        <dbReference type="EMBL" id="MBP2330328.1"/>
    </source>
</evidence>
<reference evidence="2 3" key="1">
    <citation type="submission" date="2021-03" db="EMBL/GenBank/DDBJ databases">
        <title>Sequencing the genomes of 1000 actinobacteria strains.</title>
        <authorList>
            <person name="Klenk H.-P."/>
        </authorList>
    </citation>
    <scope>NUCLEOTIDE SEQUENCE [LARGE SCALE GENOMIC DNA]</scope>
    <source>
        <strain evidence="2 3">DSM 46670</strain>
    </source>
</reference>
<dbReference type="RefSeq" id="WP_209646953.1">
    <property type="nucleotide sequence ID" value="NZ_JAGINW010000001.1"/>
</dbReference>
<proteinExistence type="predicted"/>
<evidence type="ECO:0000256" key="1">
    <source>
        <dbReference type="SAM" id="Coils"/>
    </source>
</evidence>
<gene>
    <name evidence="2" type="ORF">JOF56_010713</name>
</gene>
<comment type="caution">
    <text evidence="2">The sequence shown here is derived from an EMBL/GenBank/DDBJ whole genome shotgun (WGS) entry which is preliminary data.</text>
</comment>
<keyword evidence="3" id="KW-1185">Reference proteome</keyword>
<name>A0ABS4U0Z9_9PSEU</name>
<keyword evidence="1" id="KW-0175">Coiled coil</keyword>
<protein>
    <submittedName>
        <fullName evidence="2">Uncharacterized protein</fullName>
    </submittedName>
</protein>